<dbReference type="Proteomes" id="UP000046392">
    <property type="component" value="Unplaced"/>
</dbReference>
<dbReference type="WBParaSite" id="SPAL_0000874300.1">
    <property type="protein sequence ID" value="SPAL_0000874300.1"/>
    <property type="gene ID" value="SPAL_0000874300"/>
</dbReference>
<proteinExistence type="predicted"/>
<accession>A0A0N5BS99</accession>
<sequence length="76" mass="9238">MYIYYDGLNDKVYYHQSVGFYKCFLMFCSVKMHTHTHNILDLIDITFIFFGITNNFTLEKYYNCFFLQNKSIFLSL</sequence>
<name>A0A0N5BS99_STREA</name>
<keyword evidence="1" id="KW-1185">Reference proteome</keyword>
<dbReference type="AlphaFoldDB" id="A0A0N5BS99"/>
<reference evidence="2" key="1">
    <citation type="submission" date="2017-02" db="UniProtKB">
        <authorList>
            <consortium name="WormBaseParasite"/>
        </authorList>
    </citation>
    <scope>IDENTIFICATION</scope>
</reference>
<organism evidence="1 2">
    <name type="scientific">Strongyloides papillosus</name>
    <name type="common">Intestinal threadworm</name>
    <dbReference type="NCBI Taxonomy" id="174720"/>
    <lineage>
        <taxon>Eukaryota</taxon>
        <taxon>Metazoa</taxon>
        <taxon>Ecdysozoa</taxon>
        <taxon>Nematoda</taxon>
        <taxon>Chromadorea</taxon>
        <taxon>Rhabditida</taxon>
        <taxon>Tylenchina</taxon>
        <taxon>Panagrolaimomorpha</taxon>
        <taxon>Strongyloidoidea</taxon>
        <taxon>Strongyloididae</taxon>
        <taxon>Strongyloides</taxon>
    </lineage>
</organism>
<evidence type="ECO:0000313" key="1">
    <source>
        <dbReference type="Proteomes" id="UP000046392"/>
    </source>
</evidence>
<evidence type="ECO:0000313" key="2">
    <source>
        <dbReference type="WBParaSite" id="SPAL_0000874300.1"/>
    </source>
</evidence>
<protein>
    <submittedName>
        <fullName evidence="2">Uncharacterized protein</fullName>
    </submittedName>
</protein>